<sequence>MCNLWSCDLSLDFALDTSNTSAALEALWVATHLSWRAGVSKTVVLVQCGHCEEGAEGYSELLSVLLEADITLHLLEPRAALLRVDKSNKGKLYGADQRGAFTGRNLRNLQPSAALLRQVT</sequence>
<evidence type="ECO:0000313" key="2">
    <source>
        <dbReference type="Proteomes" id="UP001153148"/>
    </source>
</evidence>
<name>A0ABN7PP35_TIMPD</name>
<dbReference type="Proteomes" id="UP001153148">
    <property type="component" value="Unassembled WGS sequence"/>
</dbReference>
<feature type="non-terminal residue" evidence="1">
    <location>
        <position position="120"/>
    </location>
</feature>
<accession>A0ABN7PP35</accession>
<proteinExistence type="predicted"/>
<evidence type="ECO:0000313" key="1">
    <source>
        <dbReference type="EMBL" id="CAG2069461.1"/>
    </source>
</evidence>
<organism evidence="1 2">
    <name type="scientific">Timema podura</name>
    <name type="common">Walking stick</name>
    <dbReference type="NCBI Taxonomy" id="61482"/>
    <lineage>
        <taxon>Eukaryota</taxon>
        <taxon>Metazoa</taxon>
        <taxon>Ecdysozoa</taxon>
        <taxon>Arthropoda</taxon>
        <taxon>Hexapoda</taxon>
        <taxon>Insecta</taxon>
        <taxon>Pterygota</taxon>
        <taxon>Neoptera</taxon>
        <taxon>Polyneoptera</taxon>
        <taxon>Phasmatodea</taxon>
        <taxon>Timematodea</taxon>
        <taxon>Timematoidea</taxon>
        <taxon>Timematidae</taxon>
        <taxon>Timema</taxon>
    </lineage>
</organism>
<keyword evidence="2" id="KW-1185">Reference proteome</keyword>
<protein>
    <submittedName>
        <fullName evidence="1">Uncharacterized protein</fullName>
    </submittedName>
</protein>
<comment type="caution">
    <text evidence="1">The sequence shown here is derived from an EMBL/GenBank/DDBJ whole genome shotgun (WGS) entry which is preliminary data.</text>
</comment>
<dbReference type="EMBL" id="CAJPIN010142126">
    <property type="protein sequence ID" value="CAG2069461.1"/>
    <property type="molecule type" value="Genomic_DNA"/>
</dbReference>
<reference evidence="1" key="1">
    <citation type="submission" date="2021-03" db="EMBL/GenBank/DDBJ databases">
        <authorList>
            <person name="Tran Van P."/>
        </authorList>
    </citation>
    <scope>NUCLEOTIDE SEQUENCE</scope>
</reference>
<gene>
    <name evidence="1" type="ORF">TPAB3V08_LOCUS16403</name>
</gene>